<dbReference type="STRING" id="29556.VO56_02335"/>
<dbReference type="RefSeq" id="WP_129620397.1">
    <property type="nucleotide sequence ID" value="NZ_LR214950.1"/>
</dbReference>
<dbReference type="Pfam" id="PF09903">
    <property type="entry name" value="DUF2130"/>
    <property type="match status" value="1"/>
</dbReference>
<evidence type="ECO:0000313" key="3">
    <source>
        <dbReference type="Proteomes" id="UP000290568"/>
    </source>
</evidence>
<dbReference type="EMBL" id="LR214950">
    <property type="protein sequence ID" value="VEU58770.1"/>
    <property type="molecule type" value="Genomic_DNA"/>
</dbReference>
<accession>A0A449A3B6</accession>
<dbReference type="Proteomes" id="UP000290568">
    <property type="component" value="Chromosome"/>
</dbReference>
<gene>
    <name evidence="2" type="ORF">NCTC10183_00550</name>
</gene>
<sequence length="554" mass="64779">MAKEIKIKLIDSKELIFQIEEDAQKGDYFNIKEAFDVDYSELIKAIEEGKNDEYKRLVQNEKQNWESQIELNPKFKQVKDLLSQFEKRNELLQQQIEQIKSDSKKNEELLKSNHQNEVSAKTTNLKESYEQTINQLRSEAELLKAELQNTKENLELQIQNKVSEKEKQIQDKYLQSIEKEKEKISNLEKEKEKELGALKVQITELQKNQENAELQVEKKYLNLLADEKQKVTQLKSEQETLKLKYETEVQKELEKTKNTYEEKISEKDREIAVLKNVNEELLTRKTYLSTKQLGNSFEDAVYQTLRDSFGYSQTIKIEKAKMIADEEGKKTAADFSIEIYENADSKEPIAKIAVEAKTKQENSTSNIKNEDHLNKLEKDRQKSKSDYAILVSELDFKEGNFYINNPRDYKNIYICSLDLIVPVVGLLINISQKTHSIKASETRIEEKVKILSKFEDLREYLAKHMEVINKSLNDMRASAEAIQKSAQKIKDNADKIQDKEFRLMNNKVNGFKIETQVKKLEKLGAFESSDPKQLQYVIEVNPEEFSEYNEEDEE</sequence>
<name>A0A449A3B6_9BACT</name>
<organism evidence="2 3">
    <name type="scientific">Mycoplasmopsis gallinacea</name>
    <dbReference type="NCBI Taxonomy" id="29556"/>
    <lineage>
        <taxon>Bacteria</taxon>
        <taxon>Bacillati</taxon>
        <taxon>Mycoplasmatota</taxon>
        <taxon>Mycoplasmoidales</taxon>
        <taxon>Metamycoplasmataceae</taxon>
        <taxon>Mycoplasmopsis</taxon>
    </lineage>
</organism>
<keyword evidence="1" id="KW-0175">Coiled coil</keyword>
<protein>
    <submittedName>
        <fullName evidence="2">Uncharacterized protein conserved in bacteria</fullName>
    </submittedName>
</protein>
<evidence type="ECO:0000256" key="1">
    <source>
        <dbReference type="SAM" id="Coils"/>
    </source>
</evidence>
<dbReference type="AlphaFoldDB" id="A0A449A3B6"/>
<evidence type="ECO:0000313" key="2">
    <source>
        <dbReference type="EMBL" id="VEU58770.1"/>
    </source>
</evidence>
<keyword evidence="3" id="KW-1185">Reference proteome</keyword>
<proteinExistence type="predicted"/>
<dbReference type="InterPro" id="IPR019219">
    <property type="entry name" value="DUF2130"/>
</dbReference>
<feature type="coiled-coil region" evidence="1">
    <location>
        <begin position="75"/>
        <end position="284"/>
    </location>
</feature>
<dbReference type="OrthoDB" id="3224137at2"/>
<feature type="coiled-coil region" evidence="1">
    <location>
        <begin position="472"/>
        <end position="499"/>
    </location>
</feature>
<reference evidence="2 3" key="1">
    <citation type="submission" date="2019-01" db="EMBL/GenBank/DDBJ databases">
        <authorList>
            <consortium name="Pathogen Informatics"/>
        </authorList>
    </citation>
    <scope>NUCLEOTIDE SEQUENCE [LARGE SCALE GENOMIC DNA]</scope>
    <source>
        <strain evidence="2 3">NCTC10183</strain>
    </source>
</reference>